<evidence type="ECO:0008006" key="5">
    <source>
        <dbReference type="Google" id="ProtNLM"/>
    </source>
</evidence>
<reference evidence="2 3" key="1">
    <citation type="submission" date="2019-06" db="EMBL/GenBank/DDBJ databases">
        <authorList>
            <person name="Rodrigo-Torres L."/>
            <person name="Arahal R. D."/>
            <person name="Lucena T."/>
        </authorList>
    </citation>
    <scope>NUCLEOTIDE SEQUENCE [LARGE SCALE GENOMIC DNA]</scope>
    <source>
        <strain evidence="2 3">SW08-7</strain>
    </source>
</reference>
<dbReference type="Pfam" id="PF05990">
    <property type="entry name" value="DUF900"/>
    <property type="match status" value="1"/>
</dbReference>
<dbReference type="EMBL" id="BPQI01000168">
    <property type="protein sequence ID" value="GJD58776.1"/>
    <property type="molecule type" value="Genomic_DNA"/>
</dbReference>
<reference evidence="1" key="2">
    <citation type="journal article" date="2021" name="Front. Microbiol.">
        <title>Comprehensive Comparative Genomics and Phenotyping of Methylobacterium Species.</title>
        <authorList>
            <person name="Alessa O."/>
            <person name="Ogura Y."/>
            <person name="Fujitani Y."/>
            <person name="Takami H."/>
            <person name="Hayashi T."/>
            <person name="Sahin N."/>
            <person name="Tani A."/>
        </authorList>
    </citation>
    <scope>NUCLEOTIDE SEQUENCE</scope>
    <source>
        <strain evidence="1">DSM 22415</strain>
    </source>
</reference>
<proteinExistence type="predicted"/>
<keyword evidence="4" id="KW-1185">Reference proteome</keyword>
<protein>
    <recommendedName>
        <fullName evidence="5">Alpha/beta hydrolase</fullName>
    </recommendedName>
</protein>
<name>A0A564G6Q9_9HYPH</name>
<evidence type="ECO:0000313" key="4">
    <source>
        <dbReference type="Proteomes" id="UP001055303"/>
    </source>
</evidence>
<evidence type="ECO:0000313" key="2">
    <source>
        <dbReference type="EMBL" id="VUF15520.1"/>
    </source>
</evidence>
<dbReference type="OrthoDB" id="9797755at2"/>
<dbReference type="EMBL" id="CABFVH010000058">
    <property type="protein sequence ID" value="VUF15520.1"/>
    <property type="molecule type" value="Genomic_DNA"/>
</dbReference>
<gene>
    <name evidence="1" type="ORF">IFDJLNFL_4699</name>
    <name evidence="2" type="ORF">MTDSW087_05263</name>
</gene>
<dbReference type="AlphaFoldDB" id="A0A564G6Q9"/>
<evidence type="ECO:0000313" key="1">
    <source>
        <dbReference type="EMBL" id="GJD58776.1"/>
    </source>
</evidence>
<dbReference type="Proteomes" id="UP000401717">
    <property type="component" value="Unassembled WGS sequence"/>
</dbReference>
<sequence>MPSLQSLKVSFAEIAVSIPPDSTRKAGSVQWPAELPGDPATGFVTVKAHTLDRPQAMSWISRTAKLVPQRQALVFIHGFNNLFEEAVYRFVQIVHDGR</sequence>
<reference evidence="1" key="3">
    <citation type="submission" date="2021-08" db="EMBL/GenBank/DDBJ databases">
        <authorList>
            <person name="Tani A."/>
            <person name="Ola A."/>
            <person name="Ogura Y."/>
            <person name="Katsura K."/>
            <person name="Hayashi T."/>
        </authorList>
    </citation>
    <scope>NUCLEOTIDE SEQUENCE</scope>
    <source>
        <strain evidence="1">DSM 22415</strain>
    </source>
</reference>
<organism evidence="2 3">
    <name type="scientific">Methylobacterium dankookense</name>
    <dbReference type="NCBI Taxonomy" id="560405"/>
    <lineage>
        <taxon>Bacteria</taxon>
        <taxon>Pseudomonadati</taxon>
        <taxon>Pseudomonadota</taxon>
        <taxon>Alphaproteobacteria</taxon>
        <taxon>Hyphomicrobiales</taxon>
        <taxon>Methylobacteriaceae</taxon>
        <taxon>Methylobacterium</taxon>
    </lineage>
</organism>
<accession>A0A564G6Q9</accession>
<dbReference type="Proteomes" id="UP001055303">
    <property type="component" value="Unassembled WGS sequence"/>
</dbReference>
<evidence type="ECO:0000313" key="3">
    <source>
        <dbReference type="Proteomes" id="UP000401717"/>
    </source>
</evidence>
<dbReference type="InterPro" id="IPR010297">
    <property type="entry name" value="DUF900_hydrolase"/>
</dbReference>